<name>A0AAU7DAZ7_9BACT</name>
<keyword evidence="6" id="KW-0732">Signal</keyword>
<dbReference type="SUPFAM" id="SSF52096">
    <property type="entry name" value="ClpP/crotonase"/>
    <property type="match status" value="1"/>
</dbReference>
<dbReference type="EMBL" id="CP121194">
    <property type="protein sequence ID" value="XBH11073.1"/>
    <property type="molecule type" value="Genomic_DNA"/>
</dbReference>
<dbReference type="InterPro" id="IPR029045">
    <property type="entry name" value="ClpP/crotonase-like_dom_sf"/>
</dbReference>
<comment type="subcellular location">
    <subcellularLocation>
        <location evidence="1">Membrane</location>
        <topology evidence="1">Multi-pass membrane protein</topology>
    </subcellularLocation>
</comment>
<evidence type="ECO:0000259" key="9">
    <source>
        <dbReference type="Pfam" id="PF25145"/>
    </source>
</evidence>
<feature type="domain" description="NfeD1b N-terminal" evidence="9">
    <location>
        <begin position="32"/>
        <end position="194"/>
    </location>
</feature>
<feature type="transmembrane region" description="Helical" evidence="5">
    <location>
        <begin position="242"/>
        <end position="258"/>
    </location>
</feature>
<feature type="domain" description="NfeD integral membrane" evidence="8">
    <location>
        <begin position="243"/>
        <end position="361"/>
    </location>
</feature>
<dbReference type="InterPro" id="IPR056738">
    <property type="entry name" value="NfeD1b_N"/>
</dbReference>
<dbReference type="InterPro" id="IPR052165">
    <property type="entry name" value="Membrane_assoc_protease"/>
</dbReference>
<evidence type="ECO:0000259" key="7">
    <source>
        <dbReference type="Pfam" id="PF01957"/>
    </source>
</evidence>
<dbReference type="KEGG" id="epl:P4G45_04930"/>
<evidence type="ECO:0000259" key="8">
    <source>
        <dbReference type="Pfam" id="PF24961"/>
    </source>
</evidence>
<dbReference type="AlphaFoldDB" id="A0AAU7DAZ7"/>
<dbReference type="Gene3D" id="2.40.50.140">
    <property type="entry name" value="Nucleic acid-binding proteins"/>
    <property type="match status" value="1"/>
</dbReference>
<evidence type="ECO:0000256" key="4">
    <source>
        <dbReference type="ARBA" id="ARBA00023136"/>
    </source>
</evidence>
<evidence type="ECO:0000313" key="11">
    <source>
        <dbReference type="EMBL" id="XBH14502.1"/>
    </source>
</evidence>
<gene>
    <name evidence="10" type="ORF">P4G45_04930</name>
    <name evidence="11" type="ORF">P8936_04895</name>
</gene>
<dbReference type="Pfam" id="PF25145">
    <property type="entry name" value="NfeD1b_N"/>
    <property type="match status" value="1"/>
</dbReference>
<keyword evidence="2 5" id="KW-0812">Transmembrane</keyword>
<feature type="domain" description="NfeD-like C-terminal" evidence="7">
    <location>
        <begin position="376"/>
        <end position="432"/>
    </location>
</feature>
<protein>
    <submittedName>
        <fullName evidence="11">Nodulation protein NfeD</fullName>
    </submittedName>
</protein>
<evidence type="ECO:0000256" key="1">
    <source>
        <dbReference type="ARBA" id="ARBA00004141"/>
    </source>
</evidence>
<dbReference type="Pfam" id="PF24961">
    <property type="entry name" value="NfeD_membrane"/>
    <property type="match status" value="1"/>
</dbReference>
<dbReference type="Gene3D" id="3.90.226.10">
    <property type="entry name" value="2-enoyl-CoA Hydratase, Chain A, domain 1"/>
    <property type="match status" value="1"/>
</dbReference>
<dbReference type="PANTHER" id="PTHR33507:SF4">
    <property type="entry name" value="NODULATION COMPETITIVENESS PROTEIN NFED"/>
    <property type="match status" value="1"/>
</dbReference>
<accession>A0AAU7DAZ7</accession>
<dbReference type="PANTHER" id="PTHR33507">
    <property type="entry name" value="INNER MEMBRANE PROTEIN YBBJ"/>
    <property type="match status" value="1"/>
</dbReference>
<reference evidence="11" key="1">
    <citation type="submission" date="2023-03" db="EMBL/GenBank/DDBJ databases">
        <title>Edaphobacter sp.</title>
        <authorList>
            <person name="Huber K.J."/>
            <person name="Papendorf J."/>
            <person name="Pilke C."/>
            <person name="Bunk B."/>
            <person name="Sproeer C."/>
            <person name="Pester M."/>
        </authorList>
    </citation>
    <scope>NUCLEOTIDE SEQUENCE</scope>
    <source>
        <strain evidence="10">DSM 109919</strain>
        <strain evidence="11">DSM 109920</strain>
    </source>
</reference>
<feature type="transmembrane region" description="Helical" evidence="5">
    <location>
        <begin position="312"/>
        <end position="331"/>
    </location>
</feature>
<accession>A0AAU7D1F8</accession>
<feature type="transmembrane region" description="Helical" evidence="5">
    <location>
        <begin position="343"/>
        <end position="364"/>
    </location>
</feature>
<dbReference type="RefSeq" id="WP_348268561.1">
    <property type="nucleotide sequence ID" value="NZ_CP121194.1"/>
</dbReference>
<feature type="chain" id="PRO_5043288608" evidence="6">
    <location>
        <begin position="23"/>
        <end position="439"/>
    </location>
</feature>
<evidence type="ECO:0000256" key="5">
    <source>
        <dbReference type="SAM" id="Phobius"/>
    </source>
</evidence>
<dbReference type="InterPro" id="IPR002810">
    <property type="entry name" value="NfeD-like_C"/>
</dbReference>
<evidence type="ECO:0000256" key="3">
    <source>
        <dbReference type="ARBA" id="ARBA00022989"/>
    </source>
</evidence>
<dbReference type="CDD" id="cd07020">
    <property type="entry name" value="Clp_protease_NfeD_1"/>
    <property type="match status" value="1"/>
</dbReference>
<dbReference type="InterPro" id="IPR012340">
    <property type="entry name" value="NA-bd_OB-fold"/>
</dbReference>
<dbReference type="InterPro" id="IPR056739">
    <property type="entry name" value="NfeD_membrane"/>
</dbReference>
<dbReference type="GO" id="GO:0016020">
    <property type="term" value="C:membrane"/>
    <property type="evidence" value="ECO:0007669"/>
    <property type="project" value="UniProtKB-SubCell"/>
</dbReference>
<dbReference type="Pfam" id="PF01957">
    <property type="entry name" value="NfeD"/>
    <property type="match status" value="1"/>
</dbReference>
<sequence length="439" mass="46097">MKTSLKFVFALFIALFCLLSKAARADAAKPIVVKLTIHDTVQPITADYLQRGLDEADRLHASAVIVSLGTPGGLLDSTRVMVESIEKSPVPVIVYISPTGSRAGSAGFFLLESADVAAMAPGTNAGASHPVTEGREPDAILKQKIENDAAAFLRSFVSRRGRNVQAAEDAVRNSKSYSDEEALNLKLIDLVATSDQSLLSSLDGRQIKRFDGRTVTLHLNGAAITAFPPSVRERLLTRLTDPNLAVLLLVLGGLLIYLEFNVPGTIIPGSLGTLLILLSLFGLNLLPIRHTAILLLIAAVVLMVLETKFASHGMLALAGTISLVFGLATLVNSSVPEMQVHTGTAIGAGIGFGAISFGLAWIALRARRGKVLTGPQAMLGAIAVTQTPLTPNGQVAIRGELWQASLRGQSSLPAGSSVLVRSVDGLTLIVEPAGDSLPS</sequence>
<organism evidence="11">
    <name type="scientific">Edaphobacter paludis</name>
    <dbReference type="NCBI Taxonomy" id="3035702"/>
    <lineage>
        <taxon>Bacteria</taxon>
        <taxon>Pseudomonadati</taxon>
        <taxon>Acidobacteriota</taxon>
        <taxon>Terriglobia</taxon>
        <taxon>Terriglobales</taxon>
        <taxon>Acidobacteriaceae</taxon>
        <taxon>Edaphobacter</taxon>
    </lineage>
</organism>
<proteinExistence type="predicted"/>
<keyword evidence="4 5" id="KW-0472">Membrane</keyword>
<feature type="signal peptide" evidence="6">
    <location>
        <begin position="1"/>
        <end position="22"/>
    </location>
</feature>
<evidence type="ECO:0000313" key="10">
    <source>
        <dbReference type="EMBL" id="XBH11073.1"/>
    </source>
</evidence>
<keyword evidence="3 5" id="KW-1133">Transmembrane helix</keyword>
<dbReference type="SUPFAM" id="SSF141322">
    <property type="entry name" value="NfeD domain-like"/>
    <property type="match status" value="1"/>
</dbReference>
<dbReference type="EMBL" id="CP121195">
    <property type="protein sequence ID" value="XBH14502.1"/>
    <property type="molecule type" value="Genomic_DNA"/>
</dbReference>
<evidence type="ECO:0000256" key="6">
    <source>
        <dbReference type="SAM" id="SignalP"/>
    </source>
</evidence>
<evidence type="ECO:0000256" key="2">
    <source>
        <dbReference type="ARBA" id="ARBA00022692"/>
    </source>
</evidence>
<feature type="transmembrane region" description="Helical" evidence="5">
    <location>
        <begin position="288"/>
        <end position="305"/>
    </location>
</feature>